<dbReference type="GO" id="GO:0005829">
    <property type="term" value="C:cytosol"/>
    <property type="evidence" value="ECO:0007669"/>
    <property type="project" value="TreeGrafter"/>
</dbReference>
<sequence>MDLLSKFEVPTATLKVENIQELLVLVKDKSNSINLTKEFWGEVVHLLWHHLKTCLGNLDDQLLCATCFYSVIPLVDQRDQDYYMEKLLHVVGPESNSPSRFIRRSMPGSKRLPFGIELSPNSDHVKTMSTNILRVVSLIYGLFQSSFTTKTDNDKTFKISEILKEIFDLLLPMGYEYSEYTFLVFKIIKSFRKVCGGLLEKYIFNNENNLKLLALVNDNWENPITGVRDLNRSIFQTVISTLDKSTYDRVSKDIEGFYWNKAKYLMLSDIIETYTDDILLLINHKWIDGVVYSLYKPGLVSAGADMYYALLKKINNQDYWCQFFLLHVLKILSGSCIKAIENFCNYWCLTTMKKFRTISNVLIDELEKVEYSDQVLHSKLGILRQANKLGVLDKNWSSTSNNITNYVLAGINNYNTHVRILAFDIICVSQTKSIPTATEYNLILEYLSCNLNSDSTVLRIMLEECITNSYTLTSFDHDKMSSVLQVLENVSNQFVWEEEKSSDFSEMNNMIQNIILASNYSFVDKDDHTKISGLQQIVLNCLWLNVKASCDLAAILIRYNVDDAIMCQRCLNIITRVLETSRHKGAIEAAGTALGKGMNYLTSLPEKKIGDSNPSSGDVTKLPYTLLTCKLNDLISETSKMSSVTRRGAGLSIMLHRIVSNDMKKGKPLFHYFIKTLLQKCKHPGAAQIKKSNSSTDKNVETQLDLPAAIYIHFMTRIVTDSSLATDVMYYSAELAELAFGNLTSSHWQIRNAALQLYGALIPRLIGQKKASGTDDETIATVACDEMLTHLPELWKYIIKQLKQSGGENLLQTHSNLVPILNLLANSAKRYHFSLPVTESDTEIVDLFYHLVVFLGSPIYTVRRLTAKTIFNIYEFQYISDFLLKPKNVTENLLHGMLLLLKLCHNYYACDVRNLRETFKRILGTSQHSYLCKTLYEDVFAIEISKTVIENTLLEWNSNTGPGIHTWAENRFRKFIDKCPWSDIPNLLNLLLAQCNYDDCVTRFLGFLLSRIEKDMIIPTEVLLQIASNLIAFEKKYNCSIIWRILYEISRRTCLRHCIDTAQLLKNLKPQTYNLRYIVPLVARHVDCASNEDKHILLKIIHDFSDFETSDIVMRYTAAIANNELSYNFNELLDSLKVISIKCAVLLLQDEDEDIRNLSVHFYCIISRENRLLQPYICLNRILDKSFLNVIFTEPEKSIEELNRELTAIVQFVHQVDEYNPFANESKNIYFEPDILKDMVESLNIHS</sequence>
<evidence type="ECO:0000313" key="6">
    <source>
        <dbReference type="EMBL" id="CAB3255670.1"/>
    </source>
</evidence>
<evidence type="ECO:0000256" key="2">
    <source>
        <dbReference type="ARBA" id="ARBA00022694"/>
    </source>
</evidence>
<dbReference type="PANTHER" id="PTHR14387">
    <property type="entry name" value="THADA/DEATH RECEPTOR INTERACTING PROTEIN"/>
    <property type="match status" value="1"/>
</dbReference>
<dbReference type="InterPro" id="IPR016024">
    <property type="entry name" value="ARM-type_fold"/>
</dbReference>
<dbReference type="GO" id="GO:0030488">
    <property type="term" value="P:tRNA methylation"/>
    <property type="evidence" value="ECO:0007669"/>
    <property type="project" value="TreeGrafter"/>
</dbReference>
<comment type="similarity">
    <text evidence="1">Belongs to the THADA family.</text>
</comment>
<dbReference type="PANTHER" id="PTHR14387:SF0">
    <property type="entry name" value="DUF2428 DOMAIN-CONTAINING PROTEIN"/>
    <property type="match status" value="1"/>
</dbReference>
<accession>A0A8S1B258</accession>
<dbReference type="Proteomes" id="UP000494256">
    <property type="component" value="Unassembled WGS sequence"/>
</dbReference>
<dbReference type="InterPro" id="IPR051954">
    <property type="entry name" value="tRNA_methyltransferase_THADA"/>
</dbReference>
<dbReference type="EMBL" id="CADEBD010000443">
    <property type="protein sequence ID" value="CAB3255670.1"/>
    <property type="molecule type" value="Genomic_DNA"/>
</dbReference>
<reference evidence="7 8" key="1">
    <citation type="submission" date="2020-04" db="EMBL/GenBank/DDBJ databases">
        <authorList>
            <person name="Wallbank WR R."/>
            <person name="Pardo Diaz C."/>
            <person name="Kozak K."/>
            <person name="Martin S."/>
            <person name="Jiggins C."/>
            <person name="Moest M."/>
            <person name="Warren A I."/>
            <person name="Byers J.R.P. K."/>
            <person name="Montejo-Kovacevich G."/>
            <person name="Yen C E."/>
        </authorList>
    </citation>
    <scope>NUCLEOTIDE SEQUENCE [LARGE SCALE GENOMIC DNA]</scope>
</reference>
<comment type="caution">
    <text evidence="6">The sequence shown here is derived from an EMBL/GenBank/DDBJ whole genome shotgun (WGS) entry which is preliminary data.</text>
</comment>
<feature type="domain" description="DUF2428" evidence="3">
    <location>
        <begin position="483"/>
        <end position="749"/>
    </location>
</feature>
<evidence type="ECO:0000313" key="7">
    <source>
        <dbReference type="Proteomes" id="UP000494106"/>
    </source>
</evidence>
<dbReference type="Proteomes" id="UP000494106">
    <property type="component" value="Unassembled WGS sequence"/>
</dbReference>
<dbReference type="InterPro" id="IPR056842">
    <property type="entry name" value="THADA-like_TPR_C"/>
</dbReference>
<dbReference type="Pfam" id="PF25151">
    <property type="entry name" value="TPR_Trm732_C"/>
    <property type="match status" value="1"/>
</dbReference>
<dbReference type="AlphaFoldDB" id="A0A8S1B258"/>
<evidence type="ECO:0000259" key="4">
    <source>
        <dbReference type="Pfam" id="PF25151"/>
    </source>
</evidence>
<evidence type="ECO:0000259" key="3">
    <source>
        <dbReference type="Pfam" id="PF10350"/>
    </source>
</evidence>
<dbReference type="OrthoDB" id="6614653at2759"/>
<gene>
    <name evidence="5" type="ORF">APLA_LOCUS11316</name>
    <name evidence="6" type="ORF">APLA_LOCUS15347</name>
</gene>
<evidence type="ECO:0008006" key="9">
    <source>
        <dbReference type="Google" id="ProtNLM"/>
    </source>
</evidence>
<dbReference type="SUPFAM" id="SSF48371">
    <property type="entry name" value="ARM repeat"/>
    <property type="match status" value="1"/>
</dbReference>
<feature type="domain" description="tRNA (32-2'-O)-methyltransferase regulator THADA-like C-terminal TPR repeats region" evidence="4">
    <location>
        <begin position="751"/>
        <end position="902"/>
    </location>
</feature>
<organism evidence="6 8">
    <name type="scientific">Arctia plantaginis</name>
    <name type="common">Wood tiger moth</name>
    <name type="synonym">Phalaena plantaginis</name>
    <dbReference type="NCBI Taxonomy" id="874455"/>
    <lineage>
        <taxon>Eukaryota</taxon>
        <taxon>Metazoa</taxon>
        <taxon>Ecdysozoa</taxon>
        <taxon>Arthropoda</taxon>
        <taxon>Hexapoda</taxon>
        <taxon>Insecta</taxon>
        <taxon>Pterygota</taxon>
        <taxon>Neoptera</taxon>
        <taxon>Endopterygota</taxon>
        <taxon>Lepidoptera</taxon>
        <taxon>Glossata</taxon>
        <taxon>Ditrysia</taxon>
        <taxon>Noctuoidea</taxon>
        <taxon>Erebidae</taxon>
        <taxon>Arctiinae</taxon>
        <taxon>Arctia</taxon>
    </lineage>
</organism>
<evidence type="ECO:0000313" key="8">
    <source>
        <dbReference type="Proteomes" id="UP000494256"/>
    </source>
</evidence>
<dbReference type="InterPro" id="IPR019442">
    <property type="entry name" value="THADA/TRM732_DUF2428"/>
</dbReference>
<proteinExistence type="inferred from homology"/>
<keyword evidence="7" id="KW-1185">Reference proteome</keyword>
<keyword evidence="2" id="KW-0819">tRNA processing</keyword>
<protein>
    <recommendedName>
        <fullName evidence="9">DUF2428 domain-containing protein</fullName>
    </recommendedName>
</protein>
<dbReference type="Pfam" id="PF10350">
    <property type="entry name" value="DUF2428"/>
    <property type="match status" value="1"/>
</dbReference>
<name>A0A8S1B258_ARCPL</name>
<evidence type="ECO:0000256" key="1">
    <source>
        <dbReference type="ARBA" id="ARBA00010409"/>
    </source>
</evidence>
<dbReference type="EMBL" id="CADEBC010000530">
    <property type="protein sequence ID" value="CAB3247375.1"/>
    <property type="molecule type" value="Genomic_DNA"/>
</dbReference>
<evidence type="ECO:0000313" key="5">
    <source>
        <dbReference type="EMBL" id="CAB3247375.1"/>
    </source>
</evidence>